<sequence length="146" mass="15097">MRDAEGSSSDAAAPRPGPDGGRPSPPSPRPPVRSKAPARASQGLPPHFSRSRWISSSSCSNRPVDRLGEKSSDSLQSHPQSLIRSRASPATDSEARGARPPNAPLPEAGEEAVSAVPQSPPPQPSAAAAQRWGSGRGGWVEDATPD</sequence>
<gene>
    <name evidence="2" type="ORF">mRhiFer1_010123</name>
</gene>
<reference evidence="2 3" key="1">
    <citation type="journal article" date="2020" name="Nature">
        <title>Six reference-quality genomes reveal evolution of bat adaptations.</title>
        <authorList>
            <person name="Jebb D."/>
            <person name="Huang Z."/>
            <person name="Pippel M."/>
            <person name="Hughes G.M."/>
            <person name="Lavrichenko K."/>
            <person name="Devanna P."/>
            <person name="Winkler S."/>
            <person name="Jermiin L.S."/>
            <person name="Skirmuntt E.C."/>
            <person name="Katzourakis A."/>
            <person name="Burkitt-Gray L."/>
            <person name="Ray D.A."/>
            <person name="Sullivan K.A.M."/>
            <person name="Roscito J.G."/>
            <person name="Kirilenko B.M."/>
            <person name="Davalos L.M."/>
            <person name="Corthals A.P."/>
            <person name="Power M.L."/>
            <person name="Jones G."/>
            <person name="Ransome R.D."/>
            <person name="Dechmann D.K.N."/>
            <person name="Locatelli A.G."/>
            <person name="Puechmaille S.J."/>
            <person name="Fedrigo O."/>
            <person name="Jarvis E.D."/>
            <person name="Hiller M."/>
            <person name="Vernes S.C."/>
            <person name="Myers E.W."/>
            <person name="Teeling E.C."/>
        </authorList>
    </citation>
    <scope>NUCLEOTIDE SEQUENCE [LARGE SCALE GENOMIC DNA]</scope>
    <source>
        <strain evidence="2">MRhiFer1</strain>
        <tissue evidence="2">Lung</tissue>
    </source>
</reference>
<name>A0A7J7XPM3_RHIFE</name>
<evidence type="ECO:0000313" key="3">
    <source>
        <dbReference type="Proteomes" id="UP000585614"/>
    </source>
</evidence>
<evidence type="ECO:0000256" key="1">
    <source>
        <dbReference type="SAM" id="MobiDB-lite"/>
    </source>
</evidence>
<comment type="caution">
    <text evidence="2">The sequence shown here is derived from an EMBL/GenBank/DDBJ whole genome shotgun (WGS) entry which is preliminary data.</text>
</comment>
<evidence type="ECO:0000313" key="2">
    <source>
        <dbReference type="EMBL" id="KAF6351605.1"/>
    </source>
</evidence>
<dbReference type="EMBL" id="JACAGC010000008">
    <property type="protein sequence ID" value="KAF6351605.1"/>
    <property type="molecule type" value="Genomic_DNA"/>
</dbReference>
<feature type="compositionally biased region" description="Polar residues" evidence="1">
    <location>
        <begin position="73"/>
        <end position="91"/>
    </location>
</feature>
<feature type="compositionally biased region" description="Basic and acidic residues" evidence="1">
    <location>
        <begin position="63"/>
        <end position="72"/>
    </location>
</feature>
<feature type="region of interest" description="Disordered" evidence="1">
    <location>
        <begin position="1"/>
        <end position="146"/>
    </location>
</feature>
<dbReference type="AlphaFoldDB" id="A0A7J7XPM3"/>
<feature type="compositionally biased region" description="Low complexity" evidence="1">
    <location>
        <begin position="51"/>
        <end position="62"/>
    </location>
</feature>
<dbReference type="Proteomes" id="UP000585614">
    <property type="component" value="Unassembled WGS sequence"/>
</dbReference>
<protein>
    <submittedName>
        <fullName evidence="2">Uncharacterized protein</fullName>
    </submittedName>
</protein>
<organism evidence="2 3">
    <name type="scientific">Rhinolophus ferrumequinum</name>
    <name type="common">Greater horseshoe bat</name>
    <dbReference type="NCBI Taxonomy" id="59479"/>
    <lineage>
        <taxon>Eukaryota</taxon>
        <taxon>Metazoa</taxon>
        <taxon>Chordata</taxon>
        <taxon>Craniata</taxon>
        <taxon>Vertebrata</taxon>
        <taxon>Euteleostomi</taxon>
        <taxon>Mammalia</taxon>
        <taxon>Eutheria</taxon>
        <taxon>Laurasiatheria</taxon>
        <taxon>Chiroptera</taxon>
        <taxon>Yinpterochiroptera</taxon>
        <taxon>Rhinolophoidea</taxon>
        <taxon>Rhinolophidae</taxon>
        <taxon>Rhinolophinae</taxon>
        <taxon>Rhinolophus</taxon>
    </lineage>
</organism>
<proteinExistence type="predicted"/>
<feature type="compositionally biased region" description="Low complexity" evidence="1">
    <location>
        <begin position="1"/>
        <end position="14"/>
    </location>
</feature>
<accession>A0A7J7XPM3</accession>